<comment type="caution">
    <text evidence="2">The sequence shown here is derived from an EMBL/GenBank/DDBJ whole genome shotgun (WGS) entry which is preliminary data.</text>
</comment>
<feature type="chain" id="PRO_5015132745" evidence="1">
    <location>
        <begin position="17"/>
        <end position="242"/>
    </location>
</feature>
<dbReference type="EMBL" id="NHZQ01000072">
    <property type="protein sequence ID" value="PSK54753.1"/>
    <property type="molecule type" value="Genomic_DNA"/>
</dbReference>
<dbReference type="OrthoDB" id="4991875at2759"/>
<sequence length="242" mass="24161">MRFHTLIPVFAIGALAQTTTLDLASLATSISMEPSANPNNTAIFGGSLTTATTSRGLRTNTSAAASSTTMTIYGLNNLANTYAASVVSANQAATTLDVVCSAGNFLCPSGVHMQLTQAATSLQLSNVVTTLGVVVTESYSCAIGGTTSASCLYSVSGSGRGQSTSTSIKTSYSQSRLPYATVIVTQGQEKLAAASTIAPPPSASASKGAASRAGGMDAAGDRGVWAGLMGVMALVGALAVML</sequence>
<keyword evidence="1" id="KW-0732">Signal</keyword>
<organism evidence="2 3">
    <name type="scientific">Elsinoe australis</name>
    <dbReference type="NCBI Taxonomy" id="40998"/>
    <lineage>
        <taxon>Eukaryota</taxon>
        <taxon>Fungi</taxon>
        <taxon>Dikarya</taxon>
        <taxon>Ascomycota</taxon>
        <taxon>Pezizomycotina</taxon>
        <taxon>Dothideomycetes</taxon>
        <taxon>Dothideomycetidae</taxon>
        <taxon>Myriangiales</taxon>
        <taxon>Elsinoaceae</taxon>
        <taxon>Elsinoe</taxon>
    </lineage>
</organism>
<reference evidence="2 3" key="1">
    <citation type="submission" date="2017-05" db="EMBL/GenBank/DDBJ databases">
        <title>Draft genome sequence of Elsinoe australis.</title>
        <authorList>
            <person name="Cheng Q."/>
        </authorList>
    </citation>
    <scope>NUCLEOTIDE SEQUENCE [LARGE SCALE GENOMIC DNA]</scope>
    <source>
        <strain evidence="2 3">NL1</strain>
    </source>
</reference>
<accession>A0A2P8A2Q6</accession>
<dbReference type="Proteomes" id="UP000243723">
    <property type="component" value="Unassembled WGS sequence"/>
</dbReference>
<evidence type="ECO:0000313" key="2">
    <source>
        <dbReference type="EMBL" id="PSK54753.1"/>
    </source>
</evidence>
<evidence type="ECO:0000313" key="3">
    <source>
        <dbReference type="Proteomes" id="UP000243723"/>
    </source>
</evidence>
<name>A0A2P8A2Q6_9PEZI</name>
<gene>
    <name evidence="2" type="ORF">B9Z65_3842</name>
</gene>
<feature type="signal peptide" evidence="1">
    <location>
        <begin position="1"/>
        <end position="16"/>
    </location>
</feature>
<proteinExistence type="predicted"/>
<evidence type="ECO:0000256" key="1">
    <source>
        <dbReference type="SAM" id="SignalP"/>
    </source>
</evidence>
<protein>
    <submittedName>
        <fullName evidence="2">Uncharacterized protein</fullName>
    </submittedName>
</protein>
<keyword evidence="3" id="KW-1185">Reference proteome</keyword>
<dbReference type="AlphaFoldDB" id="A0A2P8A2Q6"/>